<dbReference type="GO" id="GO:0050821">
    <property type="term" value="P:protein stabilization"/>
    <property type="evidence" value="ECO:0007669"/>
    <property type="project" value="TreeGrafter"/>
</dbReference>
<evidence type="ECO:0000256" key="1">
    <source>
        <dbReference type="ARBA" id="ARBA00004496"/>
    </source>
</evidence>
<reference evidence="12" key="2">
    <citation type="submission" date="2020-10" db="UniProtKB">
        <authorList>
            <consortium name="WormBaseParasite"/>
        </authorList>
    </citation>
    <scope>IDENTIFICATION</scope>
</reference>
<dbReference type="Proteomes" id="UP000492821">
    <property type="component" value="Unassembled WGS sequence"/>
</dbReference>
<dbReference type="WBParaSite" id="Pan_g8233.t1">
    <property type="protein sequence ID" value="Pan_g8233.t1"/>
    <property type="gene ID" value="Pan_g8233"/>
</dbReference>
<feature type="region of interest" description="Disordered" evidence="7">
    <location>
        <begin position="1"/>
        <end position="27"/>
    </location>
</feature>
<feature type="coiled-coil region" evidence="6">
    <location>
        <begin position="79"/>
        <end position="109"/>
    </location>
</feature>
<dbReference type="InterPro" id="IPR038189">
    <property type="entry name" value="Cdc37_Hsp90-bd_sf"/>
</dbReference>
<evidence type="ECO:0000256" key="4">
    <source>
        <dbReference type="ARBA" id="ARBA00023186"/>
    </source>
</evidence>
<proteinExistence type="inferred from homology"/>
<comment type="similarity">
    <text evidence="2">Belongs to the CDC37 family.</text>
</comment>
<feature type="region of interest" description="Disordered" evidence="7">
    <location>
        <begin position="278"/>
        <end position="301"/>
    </location>
</feature>
<dbReference type="Gene3D" id="6.10.140.250">
    <property type="match status" value="1"/>
</dbReference>
<dbReference type="PANTHER" id="PTHR12800:SF4">
    <property type="entry name" value="HSP90 CO-CHAPERONE CDC37"/>
    <property type="match status" value="1"/>
</dbReference>
<dbReference type="InterPro" id="IPR013855">
    <property type="entry name" value="Cdc37_N_dom"/>
</dbReference>
<dbReference type="Pfam" id="PF08564">
    <property type="entry name" value="CDC37_C"/>
    <property type="match status" value="1"/>
</dbReference>
<keyword evidence="4" id="KW-0143">Chaperone</keyword>
<evidence type="ECO:0000259" key="8">
    <source>
        <dbReference type="SMART" id="SM01069"/>
    </source>
</evidence>
<keyword evidence="6" id="KW-0175">Coiled coil</keyword>
<accession>A0A7E4WAI4</accession>
<dbReference type="GO" id="GO:0051082">
    <property type="term" value="F:unfolded protein binding"/>
    <property type="evidence" value="ECO:0007669"/>
    <property type="project" value="TreeGrafter"/>
</dbReference>
<name>A0A7E4WAI4_PANRE</name>
<keyword evidence="3" id="KW-0963">Cytoplasm</keyword>
<dbReference type="SUPFAM" id="SSF101391">
    <property type="entry name" value="Hsp90 co-chaperone CDC37"/>
    <property type="match status" value="1"/>
</dbReference>
<evidence type="ECO:0000259" key="10">
    <source>
        <dbReference type="SMART" id="SM01071"/>
    </source>
</evidence>
<sequence length="373" mass="43763">MPIDYSKWKDIEVSDDEDDTHPNIDTPSLFRWRHQARLERMAEMKQAKEEVDQGKTKVKSRMQQIEEKLETTDLDEKERIKLTLEREEIKKQEEEFRRKEKELADKERLAPWNVDTIGHDGVDKTVVNKVAEKKPEKKPVDEEEDSKRMLDYFNKHESLLKKFSTTKGFDKTEEMLVDNPFLASEYATSWMTIEALNRAIDNDFETMNVMTEQCITVQYLLELAKSLHALSTNVNIIRNFFKKIRAADEHYMKMYRDEVESFRMRLRKRAKDKIDAAVEEMESEERQKRIEASPGGLDPQEVYNTLPECMRDAFASQSVEALMHVAETMDQEVFQHHLDRCIASGLWVPNAKDAEGQEGEEEEEEVDEAKTKA</sequence>
<evidence type="ECO:0000256" key="5">
    <source>
        <dbReference type="ARBA" id="ARBA00031396"/>
    </source>
</evidence>
<keyword evidence="11" id="KW-1185">Reference proteome</keyword>
<dbReference type="GO" id="GO:0031072">
    <property type="term" value="F:heat shock protein binding"/>
    <property type="evidence" value="ECO:0007669"/>
    <property type="project" value="TreeGrafter"/>
</dbReference>
<feature type="compositionally biased region" description="Basic and acidic residues" evidence="7">
    <location>
        <begin position="1"/>
        <end position="12"/>
    </location>
</feature>
<dbReference type="GO" id="GO:0006457">
    <property type="term" value="P:protein folding"/>
    <property type="evidence" value="ECO:0007669"/>
    <property type="project" value="TreeGrafter"/>
</dbReference>
<dbReference type="GO" id="GO:0005737">
    <property type="term" value="C:cytoplasm"/>
    <property type="evidence" value="ECO:0007669"/>
    <property type="project" value="UniProtKB-SubCell"/>
</dbReference>
<feature type="domain" description="Cdc37 Hsp90 binding" evidence="9">
    <location>
        <begin position="128"/>
        <end position="285"/>
    </location>
</feature>
<evidence type="ECO:0000256" key="7">
    <source>
        <dbReference type="SAM" id="MobiDB-lite"/>
    </source>
</evidence>
<evidence type="ECO:0000313" key="11">
    <source>
        <dbReference type="Proteomes" id="UP000492821"/>
    </source>
</evidence>
<protein>
    <recommendedName>
        <fullName evidence="5">Hsp90 chaperone protein kinase-targeting subunit</fullName>
    </recommendedName>
</protein>
<dbReference type="AlphaFoldDB" id="A0A7E4WAI4"/>
<evidence type="ECO:0000256" key="6">
    <source>
        <dbReference type="SAM" id="Coils"/>
    </source>
</evidence>
<dbReference type="GO" id="GO:0019901">
    <property type="term" value="F:protein kinase binding"/>
    <property type="evidence" value="ECO:0007669"/>
    <property type="project" value="InterPro"/>
</dbReference>
<feature type="domain" description="Cdc37 C-terminal" evidence="8">
    <location>
        <begin position="291"/>
        <end position="373"/>
    </location>
</feature>
<evidence type="ECO:0000256" key="3">
    <source>
        <dbReference type="ARBA" id="ARBA00022490"/>
    </source>
</evidence>
<dbReference type="GO" id="GO:0051087">
    <property type="term" value="F:protein-folding chaperone binding"/>
    <property type="evidence" value="ECO:0007669"/>
    <property type="project" value="TreeGrafter"/>
</dbReference>
<feature type="compositionally biased region" description="Acidic residues" evidence="7">
    <location>
        <begin position="356"/>
        <end position="367"/>
    </location>
</feature>
<evidence type="ECO:0000256" key="2">
    <source>
        <dbReference type="ARBA" id="ARBA00006222"/>
    </source>
</evidence>
<dbReference type="InterPro" id="IPR013874">
    <property type="entry name" value="Cdc37_Hsp90-bd"/>
</dbReference>
<evidence type="ECO:0000313" key="12">
    <source>
        <dbReference type="WBParaSite" id="Pan_g8233.t1"/>
    </source>
</evidence>
<dbReference type="InterPro" id="IPR004918">
    <property type="entry name" value="Cdc37"/>
</dbReference>
<dbReference type="SMART" id="SM01070">
    <property type="entry name" value="CDC37_M"/>
    <property type="match status" value="1"/>
</dbReference>
<dbReference type="Pfam" id="PF03234">
    <property type="entry name" value="CDC37_N"/>
    <property type="match status" value="1"/>
</dbReference>
<reference evidence="11" key="1">
    <citation type="journal article" date="2013" name="Genetics">
        <title>The draft genome and transcriptome of Panagrellus redivivus are shaped by the harsh demands of a free-living lifestyle.</title>
        <authorList>
            <person name="Srinivasan J."/>
            <person name="Dillman A.R."/>
            <person name="Macchietto M.G."/>
            <person name="Heikkinen L."/>
            <person name="Lakso M."/>
            <person name="Fracchia K.M."/>
            <person name="Antoshechkin I."/>
            <person name="Mortazavi A."/>
            <person name="Wong G."/>
            <person name="Sternberg P.W."/>
        </authorList>
    </citation>
    <scope>NUCLEOTIDE SEQUENCE [LARGE SCALE GENOMIC DNA]</scope>
    <source>
        <strain evidence="11">MT8872</strain>
    </source>
</reference>
<organism evidence="11 12">
    <name type="scientific">Panagrellus redivivus</name>
    <name type="common">Microworm</name>
    <dbReference type="NCBI Taxonomy" id="6233"/>
    <lineage>
        <taxon>Eukaryota</taxon>
        <taxon>Metazoa</taxon>
        <taxon>Ecdysozoa</taxon>
        <taxon>Nematoda</taxon>
        <taxon>Chromadorea</taxon>
        <taxon>Rhabditida</taxon>
        <taxon>Tylenchina</taxon>
        <taxon>Panagrolaimomorpha</taxon>
        <taxon>Panagrolaimoidea</taxon>
        <taxon>Panagrolaimidae</taxon>
        <taxon>Panagrellus</taxon>
    </lineage>
</organism>
<dbReference type="Gene3D" id="1.20.58.610">
    <property type="entry name" value="Cdc37, Hsp90 binding domain"/>
    <property type="match status" value="1"/>
</dbReference>
<dbReference type="PANTHER" id="PTHR12800">
    <property type="entry name" value="CDC37-RELATED"/>
    <property type="match status" value="1"/>
</dbReference>
<evidence type="ECO:0000259" key="9">
    <source>
        <dbReference type="SMART" id="SM01070"/>
    </source>
</evidence>
<dbReference type="SMART" id="SM01071">
    <property type="entry name" value="CDC37_N"/>
    <property type="match status" value="1"/>
</dbReference>
<feature type="domain" description="Cdc37 N-terminal" evidence="10">
    <location>
        <begin position="2"/>
        <end position="125"/>
    </location>
</feature>
<comment type="subcellular location">
    <subcellularLocation>
        <location evidence="1">Cytoplasm</location>
    </subcellularLocation>
</comment>
<dbReference type="Pfam" id="PF08565">
    <property type="entry name" value="CDC37_M"/>
    <property type="match status" value="1"/>
</dbReference>
<dbReference type="InterPro" id="IPR013873">
    <property type="entry name" value="Cdc37_C"/>
</dbReference>
<feature type="region of interest" description="Disordered" evidence="7">
    <location>
        <begin position="352"/>
        <end position="373"/>
    </location>
</feature>
<dbReference type="SMART" id="SM01069">
    <property type="entry name" value="CDC37_C"/>
    <property type="match status" value="1"/>
</dbReference>